<dbReference type="RefSeq" id="WP_021690122.1">
    <property type="nucleotide sequence ID" value="NZ_BASZ01000005.1"/>
</dbReference>
<dbReference type="InterPro" id="IPR011033">
    <property type="entry name" value="PRC_barrel-like_sf"/>
</dbReference>
<dbReference type="AlphaFoldDB" id="U2Y7N5"/>
<evidence type="ECO:0000313" key="2">
    <source>
        <dbReference type="EMBL" id="GAD49216.1"/>
    </source>
</evidence>
<dbReference type="PANTHER" id="PTHR36505">
    <property type="entry name" value="BLR1072 PROTEIN"/>
    <property type="match status" value="1"/>
</dbReference>
<name>U2Y7N5_9SPHN</name>
<accession>U2Y7N5</accession>
<dbReference type="SUPFAM" id="SSF50346">
    <property type="entry name" value="PRC-barrel domain"/>
    <property type="match status" value="1"/>
</dbReference>
<dbReference type="PANTHER" id="PTHR36505:SF1">
    <property type="entry name" value="BLR1072 PROTEIN"/>
    <property type="match status" value="1"/>
</dbReference>
<reference evidence="2 3" key="1">
    <citation type="submission" date="2013-09" db="EMBL/GenBank/DDBJ databases">
        <title>Whole genome shotgun sequence of Novosphingobium tardaugens NBRC 16725.</title>
        <authorList>
            <person name="Isaki S."/>
            <person name="Hosoyama A."/>
            <person name="Tsuchikane K."/>
            <person name="Katsumata H."/>
            <person name="Ando Y."/>
            <person name="Yamazaki S."/>
            <person name="Fujita N."/>
        </authorList>
    </citation>
    <scope>NUCLEOTIDE SEQUENCE [LARGE SCALE GENOMIC DNA]</scope>
    <source>
        <strain evidence="2 3">NBRC 16725</strain>
    </source>
</reference>
<feature type="compositionally biased region" description="Basic and acidic residues" evidence="1">
    <location>
        <begin position="9"/>
        <end position="21"/>
    </location>
</feature>
<feature type="region of interest" description="Disordered" evidence="1">
    <location>
        <begin position="1"/>
        <end position="21"/>
    </location>
</feature>
<keyword evidence="3" id="KW-1185">Reference proteome</keyword>
<comment type="caution">
    <text evidence="2">The sequence shown here is derived from an EMBL/GenBank/DDBJ whole genome shotgun (WGS) entry which is preliminary data.</text>
</comment>
<protein>
    <recommendedName>
        <fullName evidence="4">PRC-barrel domain-containing protein</fullName>
    </recommendedName>
</protein>
<sequence>MAQAHRHSHGENDTHLAVPRDEAHNLIASSRVEGTAVYRPDGEKIGRVEYVVMNFGGFLGMGSEHRPLPWDALEYSTDLGGYVVSAEDDKLKNSPSYGDDGEPAWDDVYRTRIYGYWGIPY</sequence>
<evidence type="ECO:0008006" key="4">
    <source>
        <dbReference type="Google" id="ProtNLM"/>
    </source>
</evidence>
<evidence type="ECO:0000256" key="1">
    <source>
        <dbReference type="SAM" id="MobiDB-lite"/>
    </source>
</evidence>
<organism evidence="2 3">
    <name type="scientific">Caenibius tardaugens NBRC 16725</name>
    <dbReference type="NCBI Taxonomy" id="1219035"/>
    <lineage>
        <taxon>Bacteria</taxon>
        <taxon>Pseudomonadati</taxon>
        <taxon>Pseudomonadota</taxon>
        <taxon>Alphaproteobacteria</taxon>
        <taxon>Sphingomonadales</taxon>
        <taxon>Erythrobacteraceae</taxon>
        <taxon>Caenibius</taxon>
    </lineage>
</organism>
<dbReference type="EMBL" id="BASZ01000005">
    <property type="protein sequence ID" value="GAD49216.1"/>
    <property type="molecule type" value="Genomic_DNA"/>
</dbReference>
<dbReference type="Proteomes" id="UP000016568">
    <property type="component" value="Unassembled WGS sequence"/>
</dbReference>
<dbReference type="eggNOG" id="COG3861">
    <property type="taxonomic scope" value="Bacteria"/>
</dbReference>
<proteinExistence type="predicted"/>
<dbReference type="Gene3D" id="2.30.30.240">
    <property type="entry name" value="PRC-barrel domain"/>
    <property type="match status" value="1"/>
</dbReference>
<gene>
    <name evidence="2" type="ORF">NT2_05_01360</name>
</gene>
<evidence type="ECO:0000313" key="3">
    <source>
        <dbReference type="Proteomes" id="UP000016568"/>
    </source>
</evidence>